<comment type="similarity">
    <text evidence="1">Belongs to the short-chain dehydrogenases/reductases (SDR) family.</text>
</comment>
<reference evidence="4" key="1">
    <citation type="journal article" date="2019" name="Int. J. Syst. Evol. Microbiol.">
        <title>The Global Catalogue of Microorganisms (GCM) 10K type strain sequencing project: providing services to taxonomists for standard genome sequencing and annotation.</title>
        <authorList>
            <consortium name="The Broad Institute Genomics Platform"/>
            <consortium name="The Broad Institute Genome Sequencing Center for Infectious Disease"/>
            <person name="Wu L."/>
            <person name="Ma J."/>
        </authorList>
    </citation>
    <scope>NUCLEOTIDE SEQUENCE [LARGE SCALE GENOMIC DNA]</scope>
    <source>
        <strain evidence="4">KCTC 52141</strain>
    </source>
</reference>
<dbReference type="PROSITE" id="PS00061">
    <property type="entry name" value="ADH_SHORT"/>
    <property type="match status" value="1"/>
</dbReference>
<proteinExistence type="inferred from homology"/>
<comment type="caution">
    <text evidence="3">The sequence shown here is derived from an EMBL/GenBank/DDBJ whole genome shotgun (WGS) entry which is preliminary data.</text>
</comment>
<name>A0ABV7HW97_9GAMM</name>
<dbReference type="InterPro" id="IPR020904">
    <property type="entry name" value="Sc_DH/Rdtase_CS"/>
</dbReference>
<dbReference type="GO" id="GO:0016491">
    <property type="term" value="F:oxidoreductase activity"/>
    <property type="evidence" value="ECO:0007669"/>
    <property type="project" value="UniProtKB-KW"/>
</dbReference>
<accession>A0ABV7HW97</accession>
<keyword evidence="4" id="KW-1185">Reference proteome</keyword>
<dbReference type="Gene3D" id="3.40.50.720">
    <property type="entry name" value="NAD(P)-binding Rossmann-like Domain"/>
    <property type="match status" value="1"/>
</dbReference>
<evidence type="ECO:0000313" key="3">
    <source>
        <dbReference type="EMBL" id="MFC3155636.1"/>
    </source>
</evidence>
<evidence type="ECO:0000259" key="2">
    <source>
        <dbReference type="SMART" id="SM00822"/>
    </source>
</evidence>
<dbReference type="Proteomes" id="UP001595548">
    <property type="component" value="Unassembled WGS sequence"/>
</dbReference>
<dbReference type="PRINTS" id="PR00080">
    <property type="entry name" value="SDRFAMILY"/>
</dbReference>
<dbReference type="PRINTS" id="PR00081">
    <property type="entry name" value="GDHRDH"/>
</dbReference>
<dbReference type="EMBL" id="JBHRTL010000006">
    <property type="protein sequence ID" value="MFC3155636.1"/>
    <property type="molecule type" value="Genomic_DNA"/>
</dbReference>
<dbReference type="InterPro" id="IPR036291">
    <property type="entry name" value="NAD(P)-bd_dom_sf"/>
</dbReference>
<evidence type="ECO:0000256" key="1">
    <source>
        <dbReference type="ARBA" id="ARBA00006484"/>
    </source>
</evidence>
<dbReference type="InterPro" id="IPR057326">
    <property type="entry name" value="KR_dom"/>
</dbReference>
<evidence type="ECO:0000313" key="4">
    <source>
        <dbReference type="Proteomes" id="UP001595548"/>
    </source>
</evidence>
<dbReference type="NCBIfam" id="NF005559">
    <property type="entry name" value="PRK07231.1"/>
    <property type="match status" value="1"/>
</dbReference>
<sequence>MTSTTLLQDKVCIITGAGKGIGRDCARVFAEHGAKLALISRTEDDLNELTRQLDLNENRILCMAGDASDESTVNEFVDRVINQFGKIDVLINNAGIRFRKAFTDISWDEWQKVMTVNTGSTFLFCKAVGTHMLQRQSGKIVNMASIIGSNGLPELAGYGASKGAIITLTKCIAAEWAESGVNVNVIAPGFCETSYAESFKKKSDLYNFTIERTPMRKWGSGTDVANACLYLSSSMSDYVTGTTLHVDGGWDAW</sequence>
<keyword evidence="3" id="KW-0560">Oxidoreductase</keyword>
<organism evidence="3 4">
    <name type="scientific">Gilvimarinus japonicus</name>
    <dbReference type="NCBI Taxonomy" id="1796469"/>
    <lineage>
        <taxon>Bacteria</taxon>
        <taxon>Pseudomonadati</taxon>
        <taxon>Pseudomonadota</taxon>
        <taxon>Gammaproteobacteria</taxon>
        <taxon>Cellvibrionales</taxon>
        <taxon>Cellvibrionaceae</taxon>
        <taxon>Gilvimarinus</taxon>
    </lineage>
</organism>
<dbReference type="CDD" id="cd05233">
    <property type="entry name" value="SDR_c"/>
    <property type="match status" value="1"/>
</dbReference>
<dbReference type="PANTHER" id="PTHR42760">
    <property type="entry name" value="SHORT-CHAIN DEHYDROGENASES/REDUCTASES FAMILY MEMBER"/>
    <property type="match status" value="1"/>
</dbReference>
<dbReference type="SUPFAM" id="SSF51735">
    <property type="entry name" value="NAD(P)-binding Rossmann-fold domains"/>
    <property type="match status" value="1"/>
</dbReference>
<dbReference type="SMART" id="SM00822">
    <property type="entry name" value="PKS_KR"/>
    <property type="match status" value="1"/>
</dbReference>
<dbReference type="EC" id="1.1.1.-" evidence="3"/>
<dbReference type="RefSeq" id="WP_382416438.1">
    <property type="nucleotide sequence ID" value="NZ_AP031500.1"/>
</dbReference>
<protein>
    <submittedName>
        <fullName evidence="3">SDR family NAD(P)-dependent oxidoreductase</fullName>
        <ecNumber evidence="3">1.1.1.-</ecNumber>
    </submittedName>
</protein>
<feature type="domain" description="Ketoreductase" evidence="2">
    <location>
        <begin position="10"/>
        <end position="179"/>
    </location>
</feature>
<dbReference type="InterPro" id="IPR002347">
    <property type="entry name" value="SDR_fam"/>
</dbReference>
<gene>
    <name evidence="3" type="ORF">ACFOEB_10530</name>
</gene>
<dbReference type="Pfam" id="PF13561">
    <property type="entry name" value="adh_short_C2"/>
    <property type="match status" value="1"/>
</dbReference>